<organism evidence="1 2">
    <name type="scientific">Channa striata</name>
    <name type="common">Snakehead murrel</name>
    <name type="synonym">Ophicephalus striatus</name>
    <dbReference type="NCBI Taxonomy" id="64152"/>
    <lineage>
        <taxon>Eukaryota</taxon>
        <taxon>Metazoa</taxon>
        <taxon>Chordata</taxon>
        <taxon>Craniata</taxon>
        <taxon>Vertebrata</taxon>
        <taxon>Euteleostomi</taxon>
        <taxon>Actinopterygii</taxon>
        <taxon>Neopterygii</taxon>
        <taxon>Teleostei</taxon>
        <taxon>Neoteleostei</taxon>
        <taxon>Acanthomorphata</taxon>
        <taxon>Anabantaria</taxon>
        <taxon>Anabantiformes</taxon>
        <taxon>Channoidei</taxon>
        <taxon>Channidae</taxon>
        <taxon>Channa</taxon>
    </lineage>
</organism>
<dbReference type="EMBL" id="JAUPFM010000003">
    <property type="protein sequence ID" value="KAK2856307.1"/>
    <property type="molecule type" value="Genomic_DNA"/>
</dbReference>
<protein>
    <submittedName>
        <fullName evidence="1">Uncharacterized protein</fullName>
    </submittedName>
</protein>
<sequence length="86" mass="9717">MDMKQTKGQWRLTKDSGVKRCFNYPLPIQPSPYGPDAEERICGKLVHDAVRRFEDLRCLGRTFLSAPPQRFSLFCSTAATVVGRLG</sequence>
<name>A0AA88NCZ2_CHASR</name>
<comment type="caution">
    <text evidence="1">The sequence shown here is derived from an EMBL/GenBank/DDBJ whole genome shotgun (WGS) entry which is preliminary data.</text>
</comment>
<evidence type="ECO:0000313" key="2">
    <source>
        <dbReference type="Proteomes" id="UP001187415"/>
    </source>
</evidence>
<dbReference type="AlphaFoldDB" id="A0AA88NCZ2"/>
<reference evidence="1" key="1">
    <citation type="submission" date="2023-07" db="EMBL/GenBank/DDBJ databases">
        <title>Chromosome-level Genome Assembly of Striped Snakehead (Channa striata).</title>
        <authorList>
            <person name="Liu H."/>
        </authorList>
    </citation>
    <scope>NUCLEOTIDE SEQUENCE</scope>
    <source>
        <strain evidence="1">Gz</strain>
        <tissue evidence="1">Muscle</tissue>
    </source>
</reference>
<accession>A0AA88NCZ2</accession>
<keyword evidence="2" id="KW-1185">Reference proteome</keyword>
<gene>
    <name evidence="1" type="ORF">Q5P01_005042</name>
</gene>
<proteinExistence type="predicted"/>
<evidence type="ECO:0000313" key="1">
    <source>
        <dbReference type="EMBL" id="KAK2856307.1"/>
    </source>
</evidence>
<dbReference type="Proteomes" id="UP001187415">
    <property type="component" value="Unassembled WGS sequence"/>
</dbReference>